<keyword evidence="2" id="KW-1133">Transmembrane helix</keyword>
<protein>
    <submittedName>
        <fullName evidence="3">Uncharacterized protein</fullName>
    </submittedName>
</protein>
<keyword evidence="2" id="KW-0812">Transmembrane</keyword>
<dbReference type="AlphaFoldDB" id="A0A6G1K8L9"/>
<dbReference type="Proteomes" id="UP000799428">
    <property type="component" value="Unassembled WGS sequence"/>
</dbReference>
<organism evidence="3 4">
    <name type="scientific">Pleomassaria siparia CBS 279.74</name>
    <dbReference type="NCBI Taxonomy" id="1314801"/>
    <lineage>
        <taxon>Eukaryota</taxon>
        <taxon>Fungi</taxon>
        <taxon>Dikarya</taxon>
        <taxon>Ascomycota</taxon>
        <taxon>Pezizomycotina</taxon>
        <taxon>Dothideomycetes</taxon>
        <taxon>Pleosporomycetidae</taxon>
        <taxon>Pleosporales</taxon>
        <taxon>Pleomassariaceae</taxon>
        <taxon>Pleomassaria</taxon>
    </lineage>
</organism>
<accession>A0A6G1K8L9</accession>
<name>A0A6G1K8L9_9PLEO</name>
<feature type="region of interest" description="Disordered" evidence="1">
    <location>
        <begin position="1"/>
        <end position="21"/>
    </location>
</feature>
<keyword evidence="2" id="KW-0472">Membrane</keyword>
<reference evidence="3" key="1">
    <citation type="journal article" date="2020" name="Stud. Mycol.">
        <title>101 Dothideomycetes genomes: a test case for predicting lifestyles and emergence of pathogens.</title>
        <authorList>
            <person name="Haridas S."/>
            <person name="Albert R."/>
            <person name="Binder M."/>
            <person name="Bloem J."/>
            <person name="Labutti K."/>
            <person name="Salamov A."/>
            <person name="Andreopoulos B."/>
            <person name="Baker S."/>
            <person name="Barry K."/>
            <person name="Bills G."/>
            <person name="Bluhm B."/>
            <person name="Cannon C."/>
            <person name="Castanera R."/>
            <person name="Culley D."/>
            <person name="Daum C."/>
            <person name="Ezra D."/>
            <person name="Gonzalez J."/>
            <person name="Henrissat B."/>
            <person name="Kuo A."/>
            <person name="Liang C."/>
            <person name="Lipzen A."/>
            <person name="Lutzoni F."/>
            <person name="Magnuson J."/>
            <person name="Mondo S."/>
            <person name="Nolan M."/>
            <person name="Ohm R."/>
            <person name="Pangilinan J."/>
            <person name="Park H.-J."/>
            <person name="Ramirez L."/>
            <person name="Alfaro M."/>
            <person name="Sun H."/>
            <person name="Tritt A."/>
            <person name="Yoshinaga Y."/>
            <person name="Zwiers L.-H."/>
            <person name="Turgeon B."/>
            <person name="Goodwin S."/>
            <person name="Spatafora J."/>
            <person name="Crous P."/>
            <person name="Grigoriev I."/>
        </authorList>
    </citation>
    <scope>NUCLEOTIDE SEQUENCE</scope>
    <source>
        <strain evidence="3">CBS 279.74</strain>
    </source>
</reference>
<keyword evidence="4" id="KW-1185">Reference proteome</keyword>
<evidence type="ECO:0000313" key="4">
    <source>
        <dbReference type="Proteomes" id="UP000799428"/>
    </source>
</evidence>
<evidence type="ECO:0000313" key="3">
    <source>
        <dbReference type="EMBL" id="KAF2709239.1"/>
    </source>
</evidence>
<evidence type="ECO:0000256" key="2">
    <source>
        <dbReference type="SAM" id="Phobius"/>
    </source>
</evidence>
<dbReference type="EMBL" id="MU005770">
    <property type="protein sequence ID" value="KAF2709239.1"/>
    <property type="molecule type" value="Genomic_DNA"/>
</dbReference>
<feature type="compositionally biased region" description="Polar residues" evidence="1">
    <location>
        <begin position="1"/>
        <end position="15"/>
    </location>
</feature>
<proteinExistence type="predicted"/>
<evidence type="ECO:0000256" key="1">
    <source>
        <dbReference type="SAM" id="MobiDB-lite"/>
    </source>
</evidence>
<sequence>MTREMTSAMSNSSSAGRKKSERCRRTVYVRNVVVVGRNVDTTLIYLYLAPLFRL</sequence>
<gene>
    <name evidence="3" type="ORF">K504DRAFT_270298</name>
</gene>
<feature type="transmembrane region" description="Helical" evidence="2">
    <location>
        <begin position="27"/>
        <end position="48"/>
    </location>
</feature>